<dbReference type="InterPro" id="IPR036709">
    <property type="entry name" value="Autotransporte_beta_dom_sf"/>
</dbReference>
<feature type="signal peptide" evidence="1">
    <location>
        <begin position="1"/>
        <end position="20"/>
    </location>
</feature>
<proteinExistence type="predicted"/>
<evidence type="ECO:0000313" key="3">
    <source>
        <dbReference type="Proteomes" id="UP000186110"/>
    </source>
</evidence>
<dbReference type="RefSeq" id="WP_029707534.1">
    <property type="nucleotide sequence ID" value="NZ_CP019239.1"/>
</dbReference>
<dbReference type="SUPFAM" id="SSF103515">
    <property type="entry name" value="Autotransporter"/>
    <property type="match status" value="1"/>
</dbReference>
<accession>A0A1P8K9S4</accession>
<sequence>MNKYAPCALFIAVASLSATAAENEPNLKMTMSLGLQAREVEVSNPVSPYKNSGTSGTASVSAQLNPVTSLALTLSYSLDQAKSNDQQTQGTIRAQTGAVSVTRYIGSGRFVSGSLSYGTNALESQASGVGYKTSADALAAGVGITQMIPLSRSLTSSIGLSYARVVNNIDSYSNSAGTRVDGQVLASDMLSLAGGLQWSLGRWSPSLSLSVSRPSASFSLANSDQSPMGFGAGLGYTLAKDRRLNFSYGTSVGQSDVRDSNLGVNLSFPF</sequence>
<dbReference type="KEGG" id="rsb:RS694_09545"/>
<dbReference type="Proteomes" id="UP000186110">
    <property type="component" value="Chromosome"/>
</dbReference>
<dbReference type="EMBL" id="CP019239">
    <property type="protein sequence ID" value="APW42749.1"/>
    <property type="molecule type" value="Genomic_DNA"/>
</dbReference>
<keyword evidence="1" id="KW-0732">Signal</keyword>
<keyword evidence="3" id="KW-1185">Reference proteome</keyword>
<protein>
    <recommendedName>
        <fullName evidence="4">Autotransporter domain-containing protein</fullName>
    </recommendedName>
</protein>
<organism evidence="2 3">
    <name type="scientific">Rhodoferax saidenbachensis</name>
    <dbReference type="NCBI Taxonomy" id="1484693"/>
    <lineage>
        <taxon>Bacteria</taxon>
        <taxon>Pseudomonadati</taxon>
        <taxon>Pseudomonadota</taxon>
        <taxon>Betaproteobacteria</taxon>
        <taxon>Burkholderiales</taxon>
        <taxon>Comamonadaceae</taxon>
        <taxon>Rhodoferax</taxon>
    </lineage>
</organism>
<feature type="chain" id="PRO_5010311825" description="Autotransporter domain-containing protein" evidence="1">
    <location>
        <begin position="21"/>
        <end position="270"/>
    </location>
</feature>
<reference evidence="2 3" key="1">
    <citation type="submission" date="2017-01" db="EMBL/GenBank/DDBJ databases">
        <authorList>
            <person name="Mah S.A."/>
            <person name="Swanson W.J."/>
            <person name="Moy G.W."/>
            <person name="Vacquier V.D."/>
        </authorList>
    </citation>
    <scope>NUCLEOTIDE SEQUENCE [LARGE SCALE GENOMIC DNA]</scope>
    <source>
        <strain evidence="2 3">DSM 22694</strain>
    </source>
</reference>
<evidence type="ECO:0000313" key="2">
    <source>
        <dbReference type="EMBL" id="APW42749.1"/>
    </source>
</evidence>
<gene>
    <name evidence="2" type="ORF">RS694_09545</name>
</gene>
<dbReference type="Gene3D" id="2.40.128.130">
    <property type="entry name" value="Autotransporter beta-domain"/>
    <property type="match status" value="1"/>
</dbReference>
<name>A0A1P8K9S4_9BURK</name>
<evidence type="ECO:0008006" key="4">
    <source>
        <dbReference type="Google" id="ProtNLM"/>
    </source>
</evidence>
<evidence type="ECO:0000256" key="1">
    <source>
        <dbReference type="SAM" id="SignalP"/>
    </source>
</evidence>
<dbReference type="AlphaFoldDB" id="A0A1P8K9S4"/>